<proteinExistence type="predicted"/>
<evidence type="ECO:0000256" key="1">
    <source>
        <dbReference type="SAM" id="MobiDB-lite"/>
    </source>
</evidence>
<reference evidence="2" key="1">
    <citation type="submission" date="2016-12" db="EMBL/GenBank/DDBJ databases">
        <title>The genomes of Aspergillus section Nigri reveals drivers in fungal speciation.</title>
        <authorList>
            <consortium name="DOE Joint Genome Institute"/>
            <person name="Vesth T.C."/>
            <person name="Nybo J."/>
            <person name="Theobald S."/>
            <person name="Brandl J."/>
            <person name="Frisvad J.C."/>
            <person name="Nielsen K.F."/>
            <person name="Lyhne E.K."/>
            <person name="Kogle M.E."/>
            <person name="Kuo A."/>
            <person name="Riley R."/>
            <person name="Clum A."/>
            <person name="Nolan M."/>
            <person name="Lipzen A."/>
            <person name="Salamov A."/>
            <person name="Henrissat B."/>
            <person name="Wiebenga A."/>
            <person name="De Vries R.P."/>
            <person name="Grigoriev I.V."/>
            <person name="Mortensen U.H."/>
            <person name="Andersen M.R."/>
            <person name="Baker S.E."/>
        </authorList>
    </citation>
    <scope>NUCLEOTIDE SEQUENCE [LARGE SCALE GENOMIC DNA]</scope>
    <source>
        <strain evidence="2">CBS 113365</strain>
    </source>
</reference>
<dbReference type="RefSeq" id="XP_025558181.1">
    <property type="nucleotide sequence ID" value="XM_025701751.1"/>
</dbReference>
<protein>
    <submittedName>
        <fullName evidence="2">Uncharacterized protein</fullName>
    </submittedName>
</protein>
<evidence type="ECO:0000313" key="2">
    <source>
        <dbReference type="EMBL" id="PYH64387.1"/>
    </source>
</evidence>
<accession>A0A319AVJ7</accession>
<dbReference type="Proteomes" id="UP000248405">
    <property type="component" value="Unassembled WGS sequence"/>
</dbReference>
<feature type="region of interest" description="Disordered" evidence="1">
    <location>
        <begin position="17"/>
        <end position="75"/>
    </location>
</feature>
<organism evidence="2 3">
    <name type="scientific">Aspergillus vadensis (strain CBS 113365 / IMI 142717 / IBT 24658)</name>
    <dbReference type="NCBI Taxonomy" id="1448311"/>
    <lineage>
        <taxon>Eukaryota</taxon>
        <taxon>Fungi</taxon>
        <taxon>Dikarya</taxon>
        <taxon>Ascomycota</taxon>
        <taxon>Pezizomycotina</taxon>
        <taxon>Eurotiomycetes</taxon>
        <taxon>Eurotiomycetidae</taxon>
        <taxon>Eurotiales</taxon>
        <taxon>Aspergillaceae</taxon>
        <taxon>Aspergillus</taxon>
        <taxon>Aspergillus subgen. Circumdati</taxon>
    </lineage>
</organism>
<evidence type="ECO:0000313" key="3">
    <source>
        <dbReference type="Proteomes" id="UP000248405"/>
    </source>
</evidence>
<dbReference type="AlphaFoldDB" id="A0A319AVJ7"/>
<gene>
    <name evidence="2" type="ORF">BO88DRAFT_182158</name>
</gene>
<dbReference type="EMBL" id="KZ821644">
    <property type="protein sequence ID" value="PYH64387.1"/>
    <property type="molecule type" value="Genomic_DNA"/>
</dbReference>
<sequence>MKRWGVGWPVTAFRASRARGAAATAPASQSDFSLALSSSPSIASSTTSSPLTDPTTGFMLNRPTEAQQIQAGRAR</sequence>
<keyword evidence="3" id="KW-1185">Reference proteome</keyword>
<feature type="compositionally biased region" description="Polar residues" evidence="1">
    <location>
        <begin position="64"/>
        <end position="75"/>
    </location>
</feature>
<dbReference type="GeneID" id="37206343"/>
<name>A0A319AVJ7_ASPVC</name>
<feature type="compositionally biased region" description="Low complexity" evidence="1">
    <location>
        <begin position="17"/>
        <end position="56"/>
    </location>
</feature>